<keyword evidence="4 7" id="KW-0689">Ribosomal protein</keyword>
<protein>
    <recommendedName>
        <fullName evidence="6 7">Large ribosomal subunit protein bL9</fullName>
    </recommendedName>
</protein>
<comment type="function">
    <text evidence="7">Binds to the 23S rRNA.</text>
</comment>
<dbReference type="HAMAP" id="MF_00503">
    <property type="entry name" value="Ribosomal_bL9"/>
    <property type="match status" value="1"/>
</dbReference>
<dbReference type="Gene3D" id="3.40.5.10">
    <property type="entry name" value="Ribosomal protein L9, N-terminal domain"/>
    <property type="match status" value="1"/>
</dbReference>
<dbReference type="GO" id="GO:0005840">
    <property type="term" value="C:ribosome"/>
    <property type="evidence" value="ECO:0007669"/>
    <property type="project" value="UniProtKB-KW"/>
</dbReference>
<keyword evidence="3 7" id="KW-0694">RNA-binding</keyword>
<comment type="caution">
    <text evidence="9">The sequence shown here is derived from an EMBL/GenBank/DDBJ whole genome shotgun (WGS) entry which is preliminary data.</text>
</comment>
<dbReference type="RefSeq" id="WP_149123152.1">
    <property type="nucleotide sequence ID" value="NZ_VTFL01000006.1"/>
</dbReference>
<dbReference type="InterPro" id="IPR020069">
    <property type="entry name" value="Ribosomal_bL9_C"/>
</dbReference>
<dbReference type="PANTHER" id="PTHR21368">
    <property type="entry name" value="50S RIBOSOMAL PROTEIN L9"/>
    <property type="match status" value="1"/>
</dbReference>
<dbReference type="GO" id="GO:0003735">
    <property type="term" value="F:structural constituent of ribosome"/>
    <property type="evidence" value="ECO:0007669"/>
    <property type="project" value="InterPro"/>
</dbReference>
<dbReference type="Gene3D" id="3.10.430.100">
    <property type="entry name" value="Ribosomal protein L9, C-terminal domain"/>
    <property type="match status" value="1"/>
</dbReference>
<evidence type="ECO:0000256" key="2">
    <source>
        <dbReference type="ARBA" id="ARBA00022730"/>
    </source>
</evidence>
<feature type="domain" description="Ribosomal protein L9" evidence="8">
    <location>
        <begin position="16"/>
        <end position="43"/>
    </location>
</feature>
<dbReference type="GO" id="GO:1990904">
    <property type="term" value="C:ribonucleoprotein complex"/>
    <property type="evidence" value="ECO:0007669"/>
    <property type="project" value="UniProtKB-KW"/>
</dbReference>
<evidence type="ECO:0000256" key="3">
    <source>
        <dbReference type="ARBA" id="ARBA00022884"/>
    </source>
</evidence>
<dbReference type="InterPro" id="IPR020070">
    <property type="entry name" value="Ribosomal_bL9_N"/>
</dbReference>
<dbReference type="FunFam" id="3.10.430.100:FF:000002">
    <property type="entry name" value="50S ribosomal protein L9"/>
    <property type="match status" value="1"/>
</dbReference>
<dbReference type="InterPro" id="IPR036935">
    <property type="entry name" value="Ribosomal_bL9_N_sf"/>
</dbReference>
<dbReference type="Pfam" id="PF03948">
    <property type="entry name" value="Ribosomal_L9_C"/>
    <property type="match status" value="1"/>
</dbReference>
<evidence type="ECO:0000256" key="1">
    <source>
        <dbReference type="ARBA" id="ARBA00010605"/>
    </source>
</evidence>
<gene>
    <name evidence="7" type="primary">rplI</name>
    <name evidence="9" type="ORF">ENU78_05820</name>
</gene>
<reference evidence="9" key="1">
    <citation type="journal article" date="2020" name="mSystems">
        <title>Genome- and Community-Level Interaction Insights into Carbon Utilization and Element Cycling Functions of Hydrothermarchaeota in Hydrothermal Sediment.</title>
        <authorList>
            <person name="Zhou Z."/>
            <person name="Liu Y."/>
            <person name="Xu W."/>
            <person name="Pan J."/>
            <person name="Luo Z.H."/>
            <person name="Li M."/>
        </authorList>
    </citation>
    <scope>NUCLEOTIDE SEQUENCE [LARGE SCALE GENOMIC DNA]</scope>
    <source>
        <strain evidence="9">SpSt-70</strain>
    </source>
</reference>
<evidence type="ECO:0000313" key="9">
    <source>
        <dbReference type="EMBL" id="HGK23942.1"/>
    </source>
</evidence>
<accession>A0A7V4DXP1</accession>
<evidence type="ECO:0000259" key="8">
    <source>
        <dbReference type="PROSITE" id="PS00651"/>
    </source>
</evidence>
<dbReference type="SUPFAM" id="SSF55653">
    <property type="entry name" value="Ribosomal protein L9 C-domain"/>
    <property type="match status" value="1"/>
</dbReference>
<proteinExistence type="inferred from homology"/>
<dbReference type="InterPro" id="IPR000244">
    <property type="entry name" value="Ribosomal_bL9"/>
</dbReference>
<dbReference type="GO" id="GO:0019843">
    <property type="term" value="F:rRNA binding"/>
    <property type="evidence" value="ECO:0007669"/>
    <property type="project" value="UniProtKB-UniRule"/>
</dbReference>
<dbReference type="NCBIfam" id="TIGR00158">
    <property type="entry name" value="L9"/>
    <property type="match status" value="1"/>
</dbReference>
<evidence type="ECO:0000256" key="5">
    <source>
        <dbReference type="ARBA" id="ARBA00023274"/>
    </source>
</evidence>
<name>A0A7V4DXP1_DICTH</name>
<comment type="similarity">
    <text evidence="1 7">Belongs to the bacterial ribosomal protein bL9 family.</text>
</comment>
<dbReference type="InterPro" id="IPR020594">
    <property type="entry name" value="Ribosomal_bL9_bac/chp"/>
</dbReference>
<evidence type="ECO:0000256" key="7">
    <source>
        <dbReference type="HAMAP-Rule" id="MF_00503"/>
    </source>
</evidence>
<evidence type="ECO:0000256" key="4">
    <source>
        <dbReference type="ARBA" id="ARBA00022980"/>
    </source>
</evidence>
<dbReference type="InterPro" id="IPR036791">
    <property type="entry name" value="Ribosomal_bL9_C_sf"/>
</dbReference>
<dbReference type="AlphaFoldDB" id="A0A7V4DXP1"/>
<organism evidence="9">
    <name type="scientific">Dictyoglomus thermophilum</name>
    <dbReference type="NCBI Taxonomy" id="14"/>
    <lineage>
        <taxon>Bacteria</taxon>
        <taxon>Pseudomonadati</taxon>
        <taxon>Dictyoglomota</taxon>
        <taxon>Dictyoglomia</taxon>
        <taxon>Dictyoglomales</taxon>
        <taxon>Dictyoglomaceae</taxon>
        <taxon>Dictyoglomus</taxon>
    </lineage>
</organism>
<dbReference type="PROSITE" id="PS00651">
    <property type="entry name" value="RIBOSOMAL_L9"/>
    <property type="match status" value="1"/>
</dbReference>
<dbReference type="Pfam" id="PF01281">
    <property type="entry name" value="Ribosomal_L9_N"/>
    <property type="match status" value="1"/>
</dbReference>
<dbReference type="EMBL" id="DTDV01000015">
    <property type="protein sequence ID" value="HGK23942.1"/>
    <property type="molecule type" value="Genomic_DNA"/>
</dbReference>
<dbReference type="GO" id="GO:0006412">
    <property type="term" value="P:translation"/>
    <property type="evidence" value="ECO:0007669"/>
    <property type="project" value="UniProtKB-UniRule"/>
</dbReference>
<dbReference type="SUPFAM" id="SSF55658">
    <property type="entry name" value="L9 N-domain-like"/>
    <property type="match status" value="1"/>
</dbReference>
<keyword evidence="5 7" id="KW-0687">Ribonucleoprotein</keyword>
<keyword evidence="2 7" id="KW-0699">rRNA-binding</keyword>
<dbReference type="InterPro" id="IPR009027">
    <property type="entry name" value="Ribosomal_bL9/RNase_H1_N"/>
</dbReference>
<sequence length="151" mass="17341">MKKIKVLLLKDVNNLGKKGQIIDVSDGYARNYLFPKGLAQEVNEGMLEHLRLQETSQRKKEEKLLERFRKEKDNIEKETFVIKAKVGERGKLFGSITSKDIAEIISKKLKIEIDKRQINLEEPIKSLGEYSVEVKLHPQVVAKAKILVEAE</sequence>
<evidence type="ECO:0000256" key="6">
    <source>
        <dbReference type="ARBA" id="ARBA00035292"/>
    </source>
</evidence>